<feature type="domain" description="Coenzyme F420 hydrogenase/dehydrogenase beta subunit C-terminal" evidence="1">
    <location>
        <begin position="106"/>
        <end position="264"/>
    </location>
</feature>
<dbReference type="AlphaFoldDB" id="A0A844KM26"/>
<dbReference type="Proteomes" id="UP000446657">
    <property type="component" value="Unassembled WGS sequence"/>
</dbReference>
<sequence>MENIIEQENLVNQDVTFPVAYACYNKDLQTRLDSTSGGAFTTLATYFLKEKDVVIFGAAFDRNCNVKHIRVDTLDDLGRLRGSKYPQSNVCNSFLEAKAELDSGRAVFYTGTPCEIAGLKNFLGRKYENLFTMDFVCHGVGSDLVWRGYNGQFKNKGEIKKITFKAKTHGWKKWYFKVDYQNGNVWQRRGSMTMFMRSYLSYANIRPSCFKCHFKGLQRTSDFTISDCWGVAESNQNINDNKGLSALLLQNDRALRIFDEIKDNLEYLGYDAEELMAGNWTAVKSVKANPIRERFFTDAFEIGTIESLKKHFKPSAKNWIRYYYNRLKGKEK</sequence>
<proteinExistence type="predicted"/>
<organism evidence="2 3">
    <name type="scientific">Roseburia faecis</name>
    <dbReference type="NCBI Taxonomy" id="301302"/>
    <lineage>
        <taxon>Bacteria</taxon>
        <taxon>Bacillati</taxon>
        <taxon>Bacillota</taxon>
        <taxon>Clostridia</taxon>
        <taxon>Lachnospirales</taxon>
        <taxon>Lachnospiraceae</taxon>
        <taxon>Roseburia</taxon>
    </lineage>
</organism>
<dbReference type="Pfam" id="PF04432">
    <property type="entry name" value="FrhB_FdhB_C"/>
    <property type="match status" value="1"/>
</dbReference>
<dbReference type="InterPro" id="IPR052977">
    <property type="entry name" value="Polyferredoxin-like_ET"/>
</dbReference>
<dbReference type="PANTHER" id="PTHR43193">
    <property type="match status" value="1"/>
</dbReference>
<name>A0A844KM26_9FIRM</name>
<protein>
    <recommendedName>
        <fullName evidence="1">Coenzyme F420 hydrogenase/dehydrogenase beta subunit C-terminal domain-containing protein</fullName>
    </recommendedName>
</protein>
<comment type="caution">
    <text evidence="2">The sequence shown here is derived from an EMBL/GenBank/DDBJ whole genome shotgun (WGS) entry which is preliminary data.</text>
</comment>
<evidence type="ECO:0000313" key="3">
    <source>
        <dbReference type="Proteomes" id="UP000446657"/>
    </source>
</evidence>
<accession>A0A844KM26</accession>
<dbReference type="RefSeq" id="WP_155176364.1">
    <property type="nucleotide sequence ID" value="NZ_WNAK01000012.1"/>
</dbReference>
<evidence type="ECO:0000259" key="1">
    <source>
        <dbReference type="Pfam" id="PF04432"/>
    </source>
</evidence>
<gene>
    <name evidence="2" type="ORF">GMD30_07550</name>
</gene>
<dbReference type="PANTHER" id="PTHR43193:SF2">
    <property type="entry name" value="POLYFERREDOXIN PROTEIN FWDF"/>
    <property type="match status" value="1"/>
</dbReference>
<dbReference type="InterPro" id="IPR007525">
    <property type="entry name" value="FrhB_FdhB_C"/>
</dbReference>
<evidence type="ECO:0000313" key="2">
    <source>
        <dbReference type="EMBL" id="MTR81567.1"/>
    </source>
</evidence>
<reference evidence="2 3" key="1">
    <citation type="journal article" date="2019" name="Nat. Med.">
        <title>A library of human gut bacterial isolates paired with longitudinal multiomics data enables mechanistic microbiome research.</title>
        <authorList>
            <person name="Poyet M."/>
            <person name="Groussin M."/>
            <person name="Gibbons S.M."/>
            <person name="Avila-Pacheco J."/>
            <person name="Jiang X."/>
            <person name="Kearney S.M."/>
            <person name="Perrotta A.R."/>
            <person name="Berdy B."/>
            <person name="Zhao S."/>
            <person name="Lieberman T.D."/>
            <person name="Swanson P.K."/>
            <person name="Smith M."/>
            <person name="Roesemann S."/>
            <person name="Alexander J.E."/>
            <person name="Rich S.A."/>
            <person name="Livny J."/>
            <person name="Vlamakis H."/>
            <person name="Clish C."/>
            <person name="Bullock K."/>
            <person name="Deik A."/>
            <person name="Scott J."/>
            <person name="Pierce K.A."/>
            <person name="Xavier R.J."/>
            <person name="Alm E.J."/>
        </authorList>
    </citation>
    <scope>NUCLEOTIDE SEQUENCE [LARGE SCALE GENOMIC DNA]</scope>
    <source>
        <strain evidence="2 3">BIOML-A1</strain>
    </source>
</reference>
<dbReference type="EMBL" id="WNAL01000012">
    <property type="protein sequence ID" value="MTR81567.1"/>
    <property type="molecule type" value="Genomic_DNA"/>
</dbReference>